<proteinExistence type="predicted"/>
<dbReference type="GO" id="GO:0016757">
    <property type="term" value="F:glycosyltransferase activity"/>
    <property type="evidence" value="ECO:0007669"/>
    <property type="project" value="UniProtKB-KW"/>
</dbReference>
<evidence type="ECO:0000313" key="4">
    <source>
        <dbReference type="Proteomes" id="UP001209730"/>
    </source>
</evidence>
<dbReference type="Gene3D" id="3.40.50.2000">
    <property type="entry name" value="Glycogen Phosphorylase B"/>
    <property type="match status" value="2"/>
</dbReference>
<dbReference type="InterPro" id="IPR050194">
    <property type="entry name" value="Glycosyltransferase_grp1"/>
</dbReference>
<dbReference type="SUPFAM" id="SSF53756">
    <property type="entry name" value="UDP-Glycosyltransferase/glycogen phosphorylase"/>
    <property type="match status" value="1"/>
</dbReference>
<dbReference type="EMBL" id="JAPHQB010000002">
    <property type="protein sequence ID" value="MCX2800401.1"/>
    <property type="molecule type" value="Genomic_DNA"/>
</dbReference>
<evidence type="ECO:0000259" key="2">
    <source>
        <dbReference type="Pfam" id="PF13439"/>
    </source>
</evidence>
<dbReference type="RefSeq" id="WP_266065623.1">
    <property type="nucleotide sequence ID" value="NZ_CP130317.1"/>
</dbReference>
<feature type="domain" description="Glycosyl transferase family 1" evidence="1">
    <location>
        <begin position="247"/>
        <end position="366"/>
    </location>
</feature>
<dbReference type="InterPro" id="IPR028098">
    <property type="entry name" value="Glyco_trans_4-like_N"/>
</dbReference>
<organism evidence="3 4">
    <name type="scientific">Microbulbifer thermotolerans</name>
    <dbReference type="NCBI Taxonomy" id="252514"/>
    <lineage>
        <taxon>Bacteria</taxon>
        <taxon>Pseudomonadati</taxon>
        <taxon>Pseudomonadota</taxon>
        <taxon>Gammaproteobacteria</taxon>
        <taxon>Cellvibrionales</taxon>
        <taxon>Microbulbiferaceae</taxon>
        <taxon>Microbulbifer</taxon>
    </lineage>
</organism>
<keyword evidence="3" id="KW-0328">Glycosyltransferase</keyword>
<dbReference type="PROSITE" id="PS51257">
    <property type="entry name" value="PROKAR_LIPOPROTEIN"/>
    <property type="match status" value="1"/>
</dbReference>
<evidence type="ECO:0000313" key="3">
    <source>
        <dbReference type="EMBL" id="MCX2800401.1"/>
    </source>
</evidence>
<dbReference type="Pfam" id="PF13439">
    <property type="entry name" value="Glyco_transf_4"/>
    <property type="match status" value="1"/>
</dbReference>
<name>A0AB35HT02_MICTH</name>
<dbReference type="EC" id="2.4.-.-" evidence="3"/>
<dbReference type="PANTHER" id="PTHR45947:SF3">
    <property type="entry name" value="SULFOQUINOVOSYL TRANSFERASE SQD2"/>
    <property type="match status" value="1"/>
</dbReference>
<feature type="domain" description="Glycosyltransferase subfamily 4-like N-terminal" evidence="2">
    <location>
        <begin position="17"/>
        <end position="124"/>
    </location>
</feature>
<accession>A0AB35HT02</accession>
<keyword evidence="3" id="KW-0808">Transferase</keyword>
<protein>
    <submittedName>
        <fullName evidence="3">Glycosyltransferase</fullName>
        <ecNumber evidence="3">2.4.-.-</ecNumber>
    </submittedName>
</protein>
<dbReference type="AlphaFoldDB" id="A0AB35HT02"/>
<dbReference type="InterPro" id="IPR001296">
    <property type="entry name" value="Glyco_trans_1"/>
</dbReference>
<evidence type="ECO:0000259" key="1">
    <source>
        <dbReference type="Pfam" id="PF00534"/>
    </source>
</evidence>
<reference evidence="3" key="1">
    <citation type="submission" date="2022-11" db="EMBL/GenBank/DDBJ databases">
        <title>Chitin-degrading and fungicidal potential of chitinolytic bacterial strains from marine environment of the Pacific Ocean regions.</title>
        <authorList>
            <person name="Pentekhina I."/>
            <person name="Nedashkovskaya O."/>
            <person name="Seitkalieva A."/>
            <person name="Podvolotskaya A."/>
            <person name="Tekutyeva L."/>
            <person name="Balabanova L."/>
        </authorList>
    </citation>
    <scope>NUCLEOTIDE SEQUENCE</scope>
    <source>
        <strain evidence="3">KMM 6838</strain>
    </source>
</reference>
<comment type="caution">
    <text evidence="3">The sequence shown here is derived from an EMBL/GenBank/DDBJ whole genome shotgun (WGS) entry which is preliminary data.</text>
</comment>
<dbReference type="Proteomes" id="UP001209730">
    <property type="component" value="Unassembled WGS sequence"/>
</dbReference>
<gene>
    <name evidence="3" type="ORF">OQJ68_01220</name>
</gene>
<dbReference type="PANTHER" id="PTHR45947">
    <property type="entry name" value="SULFOQUINOVOSYL TRANSFERASE SQD2"/>
    <property type="match status" value="1"/>
</dbReference>
<sequence length="419" mass="46397">MKILFCTMQFGPGYNQGTEKYIRNLALNLSAQGCDVVVAGGDPGGILADGGIDVGIDTNIRQITLPTFGWSTLYGGSINSYITLLSELKPDVVHMANPAHIGINILRASQKLGIPYFISVTDFWWLCPKHTLTLKSRDFCRGFQSTQQCMRCIAETHPNRLIRAAAHFPSFRDRITEFLIAKNTRTKAAQEWLERKQILAAVLRNAQQVICLSKTGKKLLSGYFSISNCRYIPAGLADIWFDSGKVTQRKRESFVVGFLGAVAPHKGLHTLCLALQELDQPDVQLRIAGKLVSRRYAKRCLGQYSRTQYVGELNELESRDFIDDLDLLVIPSNSPENQPQVLLEAGARQKPTIASNIPGCAELLPKSALFPVDDFNQLKQLLEKAKQEVSSVGLPEVGSSAKDVSAQILTEYRNGVIKQ</sequence>
<dbReference type="Pfam" id="PF00534">
    <property type="entry name" value="Glycos_transf_1"/>
    <property type="match status" value="1"/>
</dbReference>